<reference evidence="8" key="2">
    <citation type="journal article" date="2023" name="Science">
        <title>Genomic signatures of disease resistance in endangered staghorn corals.</title>
        <authorList>
            <person name="Vollmer S.V."/>
            <person name="Selwyn J.D."/>
            <person name="Despard B.A."/>
            <person name="Roesel C.L."/>
        </authorList>
    </citation>
    <scope>NUCLEOTIDE SEQUENCE</scope>
    <source>
        <strain evidence="8">K2</strain>
    </source>
</reference>
<keyword evidence="6" id="KW-0812">Transmembrane</keyword>
<dbReference type="Pfam" id="PF05485">
    <property type="entry name" value="THAP"/>
    <property type="match status" value="1"/>
</dbReference>
<dbReference type="EMBL" id="JARQWQ010000019">
    <property type="protein sequence ID" value="KAK2565590.1"/>
    <property type="molecule type" value="Genomic_DNA"/>
</dbReference>
<keyword evidence="2" id="KW-0863">Zinc-finger</keyword>
<dbReference type="GO" id="GO:0003677">
    <property type="term" value="F:DNA binding"/>
    <property type="evidence" value="ECO:0007669"/>
    <property type="project" value="UniProtKB-KW"/>
</dbReference>
<keyword evidence="4" id="KW-0238">DNA-binding</keyword>
<evidence type="ECO:0000256" key="3">
    <source>
        <dbReference type="ARBA" id="ARBA00022833"/>
    </source>
</evidence>
<feature type="compositionally biased region" description="Basic and acidic residues" evidence="5">
    <location>
        <begin position="61"/>
        <end position="70"/>
    </location>
</feature>
<dbReference type="AlphaFoldDB" id="A0AAD9QQQ5"/>
<comment type="caution">
    <text evidence="8">The sequence shown here is derived from an EMBL/GenBank/DDBJ whole genome shotgun (WGS) entry which is preliminary data.</text>
</comment>
<protein>
    <recommendedName>
        <fullName evidence="7">THAP-type domain-containing protein</fullName>
    </recommendedName>
</protein>
<evidence type="ECO:0000256" key="2">
    <source>
        <dbReference type="ARBA" id="ARBA00022771"/>
    </source>
</evidence>
<accession>A0AAD9QQQ5</accession>
<feature type="domain" description="THAP-type" evidence="7">
    <location>
        <begin position="3"/>
        <end position="35"/>
    </location>
</feature>
<evidence type="ECO:0000313" key="8">
    <source>
        <dbReference type="EMBL" id="KAK2565590.1"/>
    </source>
</evidence>
<keyword evidence="3" id="KW-0862">Zinc</keyword>
<evidence type="ECO:0000256" key="1">
    <source>
        <dbReference type="ARBA" id="ARBA00022723"/>
    </source>
</evidence>
<evidence type="ECO:0000256" key="6">
    <source>
        <dbReference type="SAM" id="Phobius"/>
    </source>
</evidence>
<dbReference type="GO" id="GO:0008270">
    <property type="term" value="F:zinc ion binding"/>
    <property type="evidence" value="ECO:0007669"/>
    <property type="project" value="UniProtKB-KW"/>
</dbReference>
<dbReference type="Proteomes" id="UP001249851">
    <property type="component" value="Unassembled WGS sequence"/>
</dbReference>
<dbReference type="SUPFAM" id="SSF57716">
    <property type="entry name" value="Glucocorticoid receptor-like (DNA-binding domain)"/>
    <property type="match status" value="1"/>
</dbReference>
<keyword evidence="6" id="KW-0472">Membrane</keyword>
<sequence>MNERERRRRWIAACRLESLSVTRHTRICSKHFEGGLGPTKASPIPTIFDFPKHLQPKKVKQRQDPEERRLKGVMNASMRSATQKQSRPRPSQSKASASLNLREPTLYQENQLKHIESRMGEQISDQEMLFASSELGHNESVVDNEIDDRDLLLVKSQPELSVNPTKFKDDLLYHDEAVQTDLTADQVSKMEQAHFKLHEQRNELKRELFMVDVQRDNNSVMFYTGLPSLSCLLMLFNFLKPIANGMKYWDGKNKTRTEKYQV</sequence>
<keyword evidence="9" id="KW-1185">Reference proteome</keyword>
<feature type="region of interest" description="Disordered" evidence="5">
    <location>
        <begin position="56"/>
        <end position="104"/>
    </location>
</feature>
<evidence type="ECO:0000256" key="5">
    <source>
        <dbReference type="SAM" id="MobiDB-lite"/>
    </source>
</evidence>
<evidence type="ECO:0000313" key="9">
    <source>
        <dbReference type="Proteomes" id="UP001249851"/>
    </source>
</evidence>
<name>A0AAD9QQQ5_ACRCE</name>
<feature type="compositionally biased region" description="Polar residues" evidence="5">
    <location>
        <begin position="77"/>
        <end position="99"/>
    </location>
</feature>
<evidence type="ECO:0000256" key="4">
    <source>
        <dbReference type="ARBA" id="ARBA00023125"/>
    </source>
</evidence>
<feature type="transmembrane region" description="Helical" evidence="6">
    <location>
        <begin position="220"/>
        <end position="239"/>
    </location>
</feature>
<gene>
    <name evidence="8" type="ORF">P5673_010717</name>
</gene>
<proteinExistence type="predicted"/>
<dbReference type="InterPro" id="IPR006612">
    <property type="entry name" value="THAP_Znf"/>
</dbReference>
<reference evidence="8" key="1">
    <citation type="journal article" date="2023" name="G3 (Bethesda)">
        <title>Whole genome assembly and annotation of the endangered Caribbean coral Acropora cervicornis.</title>
        <authorList>
            <person name="Selwyn J.D."/>
            <person name="Vollmer S.V."/>
        </authorList>
    </citation>
    <scope>NUCLEOTIDE SEQUENCE</scope>
    <source>
        <strain evidence="8">K2</strain>
    </source>
</reference>
<keyword evidence="6" id="KW-1133">Transmembrane helix</keyword>
<keyword evidence="1" id="KW-0479">Metal-binding</keyword>
<organism evidence="8 9">
    <name type="scientific">Acropora cervicornis</name>
    <name type="common">Staghorn coral</name>
    <dbReference type="NCBI Taxonomy" id="6130"/>
    <lineage>
        <taxon>Eukaryota</taxon>
        <taxon>Metazoa</taxon>
        <taxon>Cnidaria</taxon>
        <taxon>Anthozoa</taxon>
        <taxon>Hexacorallia</taxon>
        <taxon>Scleractinia</taxon>
        <taxon>Astrocoeniina</taxon>
        <taxon>Acroporidae</taxon>
        <taxon>Acropora</taxon>
    </lineage>
</organism>
<dbReference type="PANTHER" id="PTHR23080">
    <property type="entry name" value="THAP DOMAIN PROTEIN"/>
    <property type="match status" value="1"/>
</dbReference>
<evidence type="ECO:0000259" key="7">
    <source>
        <dbReference type="Pfam" id="PF05485"/>
    </source>
</evidence>